<proteinExistence type="predicted"/>
<gene>
    <name evidence="1" type="ORF">KBTEX_01837</name>
</gene>
<protein>
    <recommendedName>
        <fullName evidence="2">Sigma 54 modulation protein / S30EA ribosomal protein</fullName>
    </recommendedName>
</protein>
<dbReference type="AlphaFoldDB" id="A0A5B8RDF8"/>
<reference evidence="1" key="1">
    <citation type="submission" date="2019-06" db="EMBL/GenBank/DDBJ databases">
        <authorList>
            <person name="Murdoch R.W."/>
            <person name="Fathepure B."/>
        </authorList>
    </citation>
    <scope>NUCLEOTIDE SEQUENCE</scope>
</reference>
<sequence>MELQVNAAEGMQTSTALEDHIRAKLAGVERRFGERVTRVETYLKDVNAGKGGVDTTCTLEAHPSGLNPVVVESQATDAYSATHDAARKLEKALEHRFARAEGPHR</sequence>
<organism evidence="1">
    <name type="scientific">uncultured organism</name>
    <dbReference type="NCBI Taxonomy" id="155900"/>
    <lineage>
        <taxon>unclassified sequences</taxon>
        <taxon>environmental samples</taxon>
    </lineage>
</organism>
<dbReference type="EMBL" id="MN079103">
    <property type="protein sequence ID" value="QEA05514.1"/>
    <property type="molecule type" value="Genomic_DNA"/>
</dbReference>
<evidence type="ECO:0000313" key="1">
    <source>
        <dbReference type="EMBL" id="QEA05514.1"/>
    </source>
</evidence>
<dbReference type="Pfam" id="PF02482">
    <property type="entry name" value="Ribosomal_S30AE"/>
    <property type="match status" value="1"/>
</dbReference>
<evidence type="ECO:0008006" key="2">
    <source>
        <dbReference type="Google" id="ProtNLM"/>
    </source>
</evidence>
<dbReference type="InterPro" id="IPR036567">
    <property type="entry name" value="RHF-like"/>
</dbReference>
<accession>A0A5B8RDF8</accession>
<name>A0A5B8RDF8_9ZZZZ</name>
<dbReference type="InterPro" id="IPR003489">
    <property type="entry name" value="RHF/RaiA"/>
</dbReference>
<dbReference type="Gene3D" id="3.30.160.100">
    <property type="entry name" value="Ribosome hibernation promotion factor-like"/>
    <property type="match status" value="1"/>
</dbReference>
<dbReference type="SUPFAM" id="SSF69754">
    <property type="entry name" value="Ribosome binding protein Y (YfiA homologue)"/>
    <property type="match status" value="1"/>
</dbReference>